<sequence length="146" mass="16967">MALNTEHLRTTLRALEAAVERFRHAESVGNELEREILRMAIVKGFELSQEVCFKLLKRRLKEYGHTARQIESLLFKDVLRLAARHGLLTLEETERWFAYRDNRNDTAHDYGEAFVAETLALIPDFLRDARALESRLTTEPGEDRTP</sequence>
<dbReference type="Gene3D" id="1.20.120.330">
    <property type="entry name" value="Nucleotidyltransferases domain 2"/>
    <property type="match status" value="1"/>
</dbReference>
<gene>
    <name evidence="1" type="ORF">Ga0061068_11621</name>
</gene>
<name>A0A0K6IY15_9PROT</name>
<dbReference type="OrthoDB" id="9810452at2"/>
<dbReference type="InterPro" id="IPR010235">
    <property type="entry name" value="HepT"/>
</dbReference>
<dbReference type="RefSeq" id="WP_055424234.1">
    <property type="nucleotide sequence ID" value="NZ_CYHH01000016.1"/>
</dbReference>
<evidence type="ECO:0000313" key="1">
    <source>
        <dbReference type="EMBL" id="CUB07988.1"/>
    </source>
</evidence>
<keyword evidence="1" id="KW-0808">Transferase</keyword>
<keyword evidence="2" id="KW-1185">Reference proteome</keyword>
<dbReference type="Pfam" id="PF08780">
    <property type="entry name" value="NTase_sub_bind"/>
    <property type="match status" value="1"/>
</dbReference>
<accession>A0A0K6IY15</accession>
<dbReference type="EMBL" id="CYHH01000016">
    <property type="protein sequence ID" value="CUB07988.1"/>
    <property type="molecule type" value="Genomic_DNA"/>
</dbReference>
<dbReference type="NCBIfam" id="TIGR01987">
    <property type="entry name" value="HI0074"/>
    <property type="match status" value="1"/>
</dbReference>
<dbReference type="Proteomes" id="UP000182108">
    <property type="component" value="Unassembled WGS sequence"/>
</dbReference>
<evidence type="ECO:0000313" key="2">
    <source>
        <dbReference type="Proteomes" id="UP000182108"/>
    </source>
</evidence>
<dbReference type="GO" id="GO:0016740">
    <property type="term" value="F:transferase activity"/>
    <property type="evidence" value="ECO:0007669"/>
    <property type="project" value="UniProtKB-KW"/>
</dbReference>
<reference evidence="2" key="1">
    <citation type="submission" date="2015-08" db="EMBL/GenBank/DDBJ databases">
        <authorList>
            <person name="Babu N.S."/>
            <person name="Beckwith C.J."/>
            <person name="Beseler K.G."/>
            <person name="Brison A."/>
            <person name="Carone J.V."/>
            <person name="Caskin T.P."/>
            <person name="Diamond M."/>
            <person name="Durham M.E."/>
            <person name="Foxe J.M."/>
            <person name="Go M."/>
            <person name="Henderson B.A."/>
            <person name="Jones I.B."/>
            <person name="McGettigan J.A."/>
            <person name="Micheletti S.J."/>
            <person name="Nasrallah M.E."/>
            <person name="Ortiz D."/>
            <person name="Piller C.R."/>
            <person name="Privatt S.R."/>
            <person name="Schneider S.L."/>
            <person name="Sharp S."/>
            <person name="Smith T.C."/>
            <person name="Stanton J.D."/>
            <person name="Ullery H.E."/>
            <person name="Wilson R.J."/>
            <person name="Serrano M.G."/>
            <person name="Buck G."/>
            <person name="Lee V."/>
            <person name="Wang Y."/>
            <person name="Carvalho R."/>
            <person name="Voegtly L."/>
            <person name="Shi R."/>
            <person name="Duckworth R."/>
            <person name="Johnson A."/>
            <person name="Loviza R."/>
            <person name="Walstead R."/>
            <person name="Shah Z."/>
            <person name="Kiflezghi M."/>
            <person name="Wade K."/>
            <person name="Ball S.L."/>
            <person name="Bradley K.W."/>
            <person name="Asai D.J."/>
            <person name="Bowman C.A."/>
            <person name="Russell D.A."/>
            <person name="Pope W.H."/>
            <person name="Jacobs-Sera D."/>
            <person name="Hendrix R.W."/>
            <person name="Hatfull G.F."/>
        </authorList>
    </citation>
    <scope>NUCLEOTIDE SEQUENCE [LARGE SCALE GENOMIC DNA]</scope>
    <source>
        <strain evidence="2">JCM 19170</strain>
    </source>
</reference>
<organism evidence="1 2">
    <name type="scientific">Tepidiphilus thermophilus</name>
    <dbReference type="NCBI Taxonomy" id="876478"/>
    <lineage>
        <taxon>Bacteria</taxon>
        <taxon>Pseudomonadati</taxon>
        <taxon>Pseudomonadota</taxon>
        <taxon>Hydrogenophilia</taxon>
        <taxon>Hydrogenophilales</taxon>
        <taxon>Hydrogenophilaceae</taxon>
        <taxon>Tepidiphilus</taxon>
    </lineage>
</organism>
<proteinExistence type="predicted"/>
<dbReference type="SUPFAM" id="SSF81593">
    <property type="entry name" value="Nucleotidyltransferase substrate binding subunit/domain"/>
    <property type="match status" value="1"/>
</dbReference>
<dbReference type="AlphaFoldDB" id="A0A0K6IY15"/>
<protein>
    <submittedName>
        <fullName evidence="1">Nucleotidyltransferase substrate binding protein, HI0074 family</fullName>
    </submittedName>
</protein>